<comment type="similarity">
    <text evidence="3 13">Belongs to the PP2C family.</text>
</comment>
<keyword evidence="6" id="KW-0479">Metal-binding</keyword>
<keyword evidence="5" id="KW-0938">Abscisic acid signaling pathway</keyword>
<dbReference type="GO" id="GO:0009738">
    <property type="term" value="P:abscisic acid-activated signaling pathway"/>
    <property type="evidence" value="ECO:0007669"/>
    <property type="project" value="UniProtKB-KW"/>
</dbReference>
<dbReference type="Gramene" id="Kaladp0008s0485.4.v1.1">
    <property type="protein sequence ID" value="Kaladp0008s0485.4.v1.1"/>
    <property type="gene ID" value="Kaladp0008s0485.v1.1"/>
</dbReference>
<dbReference type="EnsemblPlants" id="Kaladp0008s0485.3.v1.1">
    <property type="protein sequence ID" value="Kaladp0008s0485.3.v1.1"/>
    <property type="gene ID" value="Kaladp0008s0485.v1.1"/>
</dbReference>
<dbReference type="CDD" id="cd00143">
    <property type="entry name" value="PP2Cc"/>
    <property type="match status" value="1"/>
</dbReference>
<dbReference type="Gramene" id="Kaladp0008s0485.14.v1.1">
    <property type="protein sequence ID" value="Kaladp0008s0485.14.v1.1"/>
    <property type="gene ID" value="Kaladp0008s0485.v1.1"/>
</dbReference>
<dbReference type="EnsemblPlants" id="Kaladp0008s0485.13.v1.1">
    <property type="protein sequence ID" value="Kaladp0008s0485.13.v1.1"/>
    <property type="gene ID" value="Kaladp0008s0485.v1.1"/>
</dbReference>
<dbReference type="Gramene" id="Kaladp0008s0485.17.v1.1">
    <property type="protein sequence ID" value="Kaladp0008s0485.17.v1.1"/>
    <property type="gene ID" value="Kaladp0008s0485.v1.1"/>
</dbReference>
<proteinExistence type="inferred from homology"/>
<keyword evidence="8" id="KW-0460">Magnesium</keyword>
<dbReference type="InterPro" id="IPR036457">
    <property type="entry name" value="PPM-type-like_dom_sf"/>
</dbReference>
<dbReference type="GO" id="GO:0004722">
    <property type="term" value="F:protein serine/threonine phosphatase activity"/>
    <property type="evidence" value="ECO:0007669"/>
    <property type="project" value="UniProtKB-EC"/>
</dbReference>
<comment type="cofactor">
    <cofactor evidence="2">
        <name>Mg(2+)</name>
        <dbReference type="ChEBI" id="CHEBI:18420"/>
    </cofactor>
</comment>
<dbReference type="EnsemblPlants" id="Kaladp0008s0485.2.v1.1">
    <property type="protein sequence ID" value="Kaladp0008s0485.2.v1.1"/>
    <property type="gene ID" value="Kaladp0008s0485.v1.1"/>
</dbReference>
<dbReference type="Gramene" id="Kaladp0008s0485.5.v1.1">
    <property type="protein sequence ID" value="Kaladp0008s0485.5.v1.1"/>
    <property type="gene ID" value="Kaladp0008s0485.v1.1"/>
</dbReference>
<dbReference type="Gene3D" id="3.60.40.10">
    <property type="entry name" value="PPM-type phosphatase domain"/>
    <property type="match status" value="1"/>
</dbReference>
<comment type="cofactor">
    <cofactor evidence="1">
        <name>Mn(2+)</name>
        <dbReference type="ChEBI" id="CHEBI:29035"/>
    </cofactor>
</comment>
<evidence type="ECO:0000256" key="10">
    <source>
        <dbReference type="ARBA" id="ARBA00023211"/>
    </source>
</evidence>
<dbReference type="EnsemblPlants" id="Kaladp0008s0485.17.v1.1">
    <property type="protein sequence ID" value="Kaladp0008s0485.17.v1.1"/>
    <property type="gene ID" value="Kaladp0008s0485.v1.1"/>
</dbReference>
<dbReference type="AlphaFoldDB" id="A0A7N0RCN1"/>
<keyword evidence="9 13" id="KW-0904">Protein phosphatase</keyword>
<dbReference type="PROSITE" id="PS51746">
    <property type="entry name" value="PPM_2"/>
    <property type="match status" value="1"/>
</dbReference>
<keyword evidence="16" id="KW-1185">Reference proteome</keyword>
<dbReference type="OMA" id="QEVCEIA"/>
<evidence type="ECO:0000256" key="2">
    <source>
        <dbReference type="ARBA" id="ARBA00001946"/>
    </source>
</evidence>
<sequence length="503" mass="54664">MNIGVLQLMQDAENLMISNSMDPRWDDEEEGCNLQAEIGVVAVSLDDEEEESRAGDDAALLEMISDTKSSWAADGDCSEDDSIGDMVLDNTCSVSVVSDNSSICGDDLLDFEVGASAGSFELGKGYGDTDMISNAATCPEPPAKENNLSNAEYANGSTAKLNDLAALPDKGASSQIIRSVFGMDCVPLWGFTSFIGRRPEMEDAYATIPRFLKVPLDMLIGGQTVDGLNDCLSHLTAHFFGVYDGHGGCQVANYCRDRMHLALVEELELIEKDKALGKDKSDCHQRWRKVFTNCFVKVDDEIGGKTGRGPVAPETVGSTALVSLICSSHIIVANCGDSRAVLCRGKEPVALSIDHKPNREDELARIKAAGGKVIQWNGHRVFGVLAMSRSIGDRYLKPSIIPDPEVMFVPRVKEDECLILASDGLWDVMSNEEACDLARRRILQWHKKHGPVLSSSDRGNDADPAAQSAAEYLSNRALQKGSKDNITVIVIDLKSQRKFKIKP</sequence>
<dbReference type="EnsemblPlants" id="Kaladp0008s0485.14.v1.1">
    <property type="protein sequence ID" value="Kaladp0008s0485.14.v1.1"/>
    <property type="gene ID" value="Kaladp0008s0485.v1.1"/>
</dbReference>
<dbReference type="InterPro" id="IPR015655">
    <property type="entry name" value="PP2C"/>
</dbReference>
<dbReference type="Pfam" id="PF00481">
    <property type="entry name" value="PP2C"/>
    <property type="match status" value="1"/>
</dbReference>
<evidence type="ECO:0000313" key="16">
    <source>
        <dbReference type="Proteomes" id="UP000594263"/>
    </source>
</evidence>
<organism evidence="15 16">
    <name type="scientific">Kalanchoe fedtschenkoi</name>
    <name type="common">Lavender scallops</name>
    <name type="synonym">South American air plant</name>
    <dbReference type="NCBI Taxonomy" id="63787"/>
    <lineage>
        <taxon>Eukaryota</taxon>
        <taxon>Viridiplantae</taxon>
        <taxon>Streptophyta</taxon>
        <taxon>Embryophyta</taxon>
        <taxon>Tracheophyta</taxon>
        <taxon>Spermatophyta</taxon>
        <taxon>Magnoliopsida</taxon>
        <taxon>eudicotyledons</taxon>
        <taxon>Gunneridae</taxon>
        <taxon>Pentapetalae</taxon>
        <taxon>Saxifragales</taxon>
        <taxon>Crassulaceae</taxon>
        <taxon>Kalanchoe</taxon>
    </lineage>
</organism>
<evidence type="ECO:0000256" key="8">
    <source>
        <dbReference type="ARBA" id="ARBA00022842"/>
    </source>
</evidence>
<dbReference type="EnsemblPlants" id="Kaladp0008s0485.5.v1.1">
    <property type="protein sequence ID" value="Kaladp0008s0485.5.v1.1"/>
    <property type="gene ID" value="Kaladp0008s0485.v1.1"/>
</dbReference>
<dbReference type="Gramene" id="Kaladp0008s0485.18.v1.1">
    <property type="protein sequence ID" value="Kaladp0008s0485.18.v1.1"/>
    <property type="gene ID" value="Kaladp0008s0485.v1.1"/>
</dbReference>
<dbReference type="Gramene" id="Kaladp0008s0485.13.v1.1">
    <property type="protein sequence ID" value="Kaladp0008s0485.13.v1.1"/>
    <property type="gene ID" value="Kaladp0008s0485.v1.1"/>
</dbReference>
<dbReference type="Proteomes" id="UP000594263">
    <property type="component" value="Unplaced"/>
</dbReference>
<evidence type="ECO:0000256" key="12">
    <source>
        <dbReference type="ARBA" id="ARBA00048336"/>
    </source>
</evidence>
<reference evidence="15" key="1">
    <citation type="submission" date="2021-01" db="UniProtKB">
        <authorList>
            <consortium name="EnsemblPlants"/>
        </authorList>
    </citation>
    <scope>IDENTIFICATION</scope>
</reference>
<evidence type="ECO:0000256" key="4">
    <source>
        <dbReference type="ARBA" id="ARBA00013081"/>
    </source>
</evidence>
<comment type="catalytic activity">
    <reaction evidence="12">
        <text>O-phospho-L-threonyl-[protein] + H2O = L-threonyl-[protein] + phosphate</text>
        <dbReference type="Rhea" id="RHEA:47004"/>
        <dbReference type="Rhea" id="RHEA-COMP:11060"/>
        <dbReference type="Rhea" id="RHEA-COMP:11605"/>
        <dbReference type="ChEBI" id="CHEBI:15377"/>
        <dbReference type="ChEBI" id="CHEBI:30013"/>
        <dbReference type="ChEBI" id="CHEBI:43474"/>
        <dbReference type="ChEBI" id="CHEBI:61977"/>
        <dbReference type="EC" id="3.1.3.16"/>
    </reaction>
</comment>
<dbReference type="EC" id="3.1.3.16" evidence="4"/>
<keyword evidence="7 13" id="KW-0378">Hydrolase</keyword>
<accession>A0A7N0RCN1</accession>
<evidence type="ECO:0000256" key="5">
    <source>
        <dbReference type="ARBA" id="ARBA00022682"/>
    </source>
</evidence>
<dbReference type="PROSITE" id="PS01032">
    <property type="entry name" value="PPM_1"/>
    <property type="match status" value="1"/>
</dbReference>
<evidence type="ECO:0000256" key="6">
    <source>
        <dbReference type="ARBA" id="ARBA00022723"/>
    </source>
</evidence>
<evidence type="ECO:0000256" key="1">
    <source>
        <dbReference type="ARBA" id="ARBA00001936"/>
    </source>
</evidence>
<dbReference type="Gramene" id="Kaladp0008s0485.1.v1.1">
    <property type="protein sequence ID" value="Kaladp0008s0485.1.v1.1"/>
    <property type="gene ID" value="Kaladp0008s0485.v1.1"/>
</dbReference>
<protein>
    <recommendedName>
        <fullName evidence="4">protein-serine/threonine phosphatase</fullName>
        <ecNumber evidence="4">3.1.3.16</ecNumber>
    </recommendedName>
</protein>
<evidence type="ECO:0000256" key="11">
    <source>
        <dbReference type="ARBA" id="ARBA00047761"/>
    </source>
</evidence>
<evidence type="ECO:0000259" key="14">
    <source>
        <dbReference type="PROSITE" id="PS51746"/>
    </source>
</evidence>
<dbReference type="InterPro" id="IPR001932">
    <property type="entry name" value="PPM-type_phosphatase-like_dom"/>
</dbReference>
<name>A0A7N0RCN1_KALFE</name>
<dbReference type="EnsemblPlants" id="Kaladp0008s0485.4.v1.1">
    <property type="protein sequence ID" value="Kaladp0008s0485.4.v1.1"/>
    <property type="gene ID" value="Kaladp0008s0485.v1.1"/>
</dbReference>
<evidence type="ECO:0000256" key="7">
    <source>
        <dbReference type="ARBA" id="ARBA00022801"/>
    </source>
</evidence>
<evidence type="ECO:0000256" key="13">
    <source>
        <dbReference type="RuleBase" id="RU003465"/>
    </source>
</evidence>
<dbReference type="InterPro" id="IPR000222">
    <property type="entry name" value="PP2C_BS"/>
</dbReference>
<evidence type="ECO:0000256" key="9">
    <source>
        <dbReference type="ARBA" id="ARBA00022912"/>
    </source>
</evidence>
<dbReference type="EnsemblPlants" id="Kaladp0008s0485.18.v1.1">
    <property type="protein sequence ID" value="Kaladp0008s0485.18.v1.1"/>
    <property type="gene ID" value="Kaladp0008s0485.v1.1"/>
</dbReference>
<dbReference type="Gramene" id="Kaladp0008s0485.2.v1.1">
    <property type="protein sequence ID" value="Kaladp0008s0485.2.v1.1"/>
    <property type="gene ID" value="Kaladp0008s0485.v1.1"/>
</dbReference>
<dbReference type="PANTHER" id="PTHR47992">
    <property type="entry name" value="PROTEIN PHOSPHATASE"/>
    <property type="match status" value="1"/>
</dbReference>
<comment type="catalytic activity">
    <reaction evidence="11">
        <text>O-phospho-L-seryl-[protein] + H2O = L-seryl-[protein] + phosphate</text>
        <dbReference type="Rhea" id="RHEA:20629"/>
        <dbReference type="Rhea" id="RHEA-COMP:9863"/>
        <dbReference type="Rhea" id="RHEA-COMP:11604"/>
        <dbReference type="ChEBI" id="CHEBI:15377"/>
        <dbReference type="ChEBI" id="CHEBI:29999"/>
        <dbReference type="ChEBI" id="CHEBI:43474"/>
        <dbReference type="ChEBI" id="CHEBI:83421"/>
        <dbReference type="EC" id="3.1.3.16"/>
    </reaction>
</comment>
<dbReference type="SUPFAM" id="SSF81606">
    <property type="entry name" value="PP2C-like"/>
    <property type="match status" value="1"/>
</dbReference>
<evidence type="ECO:0000313" key="15">
    <source>
        <dbReference type="EnsemblPlants" id="Kaladp0008s0485.5.v1.1"/>
    </source>
</evidence>
<dbReference type="Gramene" id="Kaladp0008s0485.3.v1.1">
    <property type="protein sequence ID" value="Kaladp0008s0485.3.v1.1"/>
    <property type="gene ID" value="Kaladp0008s0485.v1.1"/>
</dbReference>
<dbReference type="GO" id="GO:0046872">
    <property type="term" value="F:metal ion binding"/>
    <property type="evidence" value="ECO:0007669"/>
    <property type="project" value="UniProtKB-KW"/>
</dbReference>
<dbReference type="EnsemblPlants" id="Kaladp0008s0485.1.v1.1">
    <property type="protein sequence ID" value="Kaladp0008s0485.1.v1.1"/>
    <property type="gene ID" value="Kaladp0008s0485.v1.1"/>
</dbReference>
<feature type="domain" description="PPM-type phosphatase" evidence="14">
    <location>
        <begin position="188"/>
        <end position="493"/>
    </location>
</feature>
<dbReference type="FunFam" id="3.60.40.10:FF:000025">
    <property type="entry name" value="Protein phosphatase 2C 16"/>
    <property type="match status" value="1"/>
</dbReference>
<dbReference type="SMART" id="SM00332">
    <property type="entry name" value="PP2Cc"/>
    <property type="match status" value="1"/>
</dbReference>
<evidence type="ECO:0000256" key="3">
    <source>
        <dbReference type="ARBA" id="ARBA00006702"/>
    </source>
</evidence>
<keyword evidence="10" id="KW-0464">Manganese</keyword>